<evidence type="ECO:0000313" key="2">
    <source>
        <dbReference type="EMBL" id="WOO86292.1"/>
    </source>
</evidence>
<sequence>MSASSSSSSAAASSPPRFSFSPSAREADRAAGFDPVGPVVTSRRIYLYGVGRYWAKDDHGKLIDVMSVDGFHPTLLPGCKHAETYSSNETLEYETVALAAKVLATWQNTSGPNANWNACAYAPDGPRPHLGNAPPRRYVHGSLAACPGGKAPSTGAMYDELLRFGPIEDLFVTTHPNDPDFGPPPVEWRANVAFCGEEAGQAFEFEYGQGGVLGPFNVFV</sequence>
<proteinExistence type="predicted"/>
<protein>
    <submittedName>
        <fullName evidence="2">Uncharacterized protein</fullName>
    </submittedName>
</protein>
<evidence type="ECO:0000313" key="3">
    <source>
        <dbReference type="Proteomes" id="UP000827549"/>
    </source>
</evidence>
<keyword evidence="3" id="KW-1185">Reference proteome</keyword>
<dbReference type="GeneID" id="87812934"/>
<dbReference type="AlphaFoldDB" id="A0AAF1BMI5"/>
<reference evidence="2" key="1">
    <citation type="submission" date="2023-10" db="EMBL/GenBank/DDBJ databases">
        <authorList>
            <person name="Noh H."/>
        </authorList>
    </citation>
    <scope>NUCLEOTIDE SEQUENCE</scope>
    <source>
        <strain evidence="2">DUCC4014</strain>
    </source>
</reference>
<dbReference type="Proteomes" id="UP000827549">
    <property type="component" value="Chromosome 7"/>
</dbReference>
<evidence type="ECO:0000256" key="1">
    <source>
        <dbReference type="SAM" id="MobiDB-lite"/>
    </source>
</evidence>
<organism evidence="2 3">
    <name type="scientific">Vanrija pseudolonga</name>
    <dbReference type="NCBI Taxonomy" id="143232"/>
    <lineage>
        <taxon>Eukaryota</taxon>
        <taxon>Fungi</taxon>
        <taxon>Dikarya</taxon>
        <taxon>Basidiomycota</taxon>
        <taxon>Agaricomycotina</taxon>
        <taxon>Tremellomycetes</taxon>
        <taxon>Trichosporonales</taxon>
        <taxon>Trichosporonaceae</taxon>
        <taxon>Vanrija</taxon>
    </lineage>
</organism>
<dbReference type="RefSeq" id="XP_062632318.1">
    <property type="nucleotide sequence ID" value="XM_062776334.1"/>
</dbReference>
<name>A0AAF1BMI5_9TREE</name>
<accession>A0AAF1BMI5</accession>
<feature type="region of interest" description="Disordered" evidence="1">
    <location>
        <begin position="1"/>
        <end position="24"/>
    </location>
</feature>
<gene>
    <name evidence="2" type="ORF">LOC62_07G009773</name>
</gene>
<dbReference type="EMBL" id="CP086720">
    <property type="protein sequence ID" value="WOO86292.1"/>
    <property type="molecule type" value="Genomic_DNA"/>
</dbReference>